<dbReference type="EMBL" id="CCKQ01005985">
    <property type="protein sequence ID" value="CDW77258.1"/>
    <property type="molecule type" value="Genomic_DNA"/>
</dbReference>
<protein>
    <submittedName>
        <fullName evidence="1">Uncharacterized protein</fullName>
    </submittedName>
</protein>
<keyword evidence="2" id="KW-1185">Reference proteome</keyword>
<name>A0A078A8X7_STYLE</name>
<evidence type="ECO:0000313" key="1">
    <source>
        <dbReference type="EMBL" id="CDW77258.1"/>
    </source>
</evidence>
<reference evidence="1 2" key="1">
    <citation type="submission" date="2014-06" db="EMBL/GenBank/DDBJ databases">
        <authorList>
            <person name="Swart Estienne"/>
        </authorList>
    </citation>
    <scope>NUCLEOTIDE SEQUENCE [LARGE SCALE GENOMIC DNA]</scope>
    <source>
        <strain evidence="1 2">130c</strain>
    </source>
</reference>
<sequence>MNPQYLNEHSFTRKGLLENVLAPNGFDGVRAHQDIAQLAKEQKYRRYTGTFLVGNSLLGLFSIFNLTRFGRLSASGKSAAVAGTFICTLNEYVALQKLGFLRTQSVAPAPAQEAQQ</sequence>
<dbReference type="InParanoid" id="A0A078A8X7"/>
<evidence type="ECO:0000313" key="2">
    <source>
        <dbReference type="Proteomes" id="UP000039865"/>
    </source>
</evidence>
<dbReference type="AlphaFoldDB" id="A0A078A8X7"/>
<gene>
    <name evidence="1" type="primary">Contig8285.g8840</name>
    <name evidence="1" type="ORF">STYLEM_6218</name>
</gene>
<dbReference type="Proteomes" id="UP000039865">
    <property type="component" value="Unassembled WGS sequence"/>
</dbReference>
<proteinExistence type="predicted"/>
<accession>A0A078A8X7</accession>
<organism evidence="1 2">
    <name type="scientific">Stylonychia lemnae</name>
    <name type="common">Ciliate</name>
    <dbReference type="NCBI Taxonomy" id="5949"/>
    <lineage>
        <taxon>Eukaryota</taxon>
        <taxon>Sar</taxon>
        <taxon>Alveolata</taxon>
        <taxon>Ciliophora</taxon>
        <taxon>Intramacronucleata</taxon>
        <taxon>Spirotrichea</taxon>
        <taxon>Stichotrichia</taxon>
        <taxon>Sporadotrichida</taxon>
        <taxon>Oxytrichidae</taxon>
        <taxon>Stylonychinae</taxon>
        <taxon>Stylonychia</taxon>
    </lineage>
</organism>